<dbReference type="RefSeq" id="WP_147663469.1">
    <property type="nucleotide sequence ID" value="NZ_CP042905.2"/>
</dbReference>
<dbReference type="Proteomes" id="UP000321408">
    <property type="component" value="Chromosome"/>
</dbReference>
<dbReference type="AlphaFoldDB" id="A0A5B9DCV9"/>
<dbReference type="Pfam" id="PF18480">
    <property type="entry name" value="DUF5615"/>
    <property type="match status" value="1"/>
</dbReference>
<organism evidence="2 3">
    <name type="scientific">Promethearchaeum syntrophicum</name>
    <dbReference type="NCBI Taxonomy" id="2594042"/>
    <lineage>
        <taxon>Archaea</taxon>
        <taxon>Promethearchaeati</taxon>
        <taxon>Promethearchaeota</taxon>
        <taxon>Promethearchaeia</taxon>
        <taxon>Promethearchaeales</taxon>
        <taxon>Promethearchaeaceae</taxon>
        <taxon>Promethearchaeum</taxon>
    </lineage>
</organism>
<keyword evidence="3" id="KW-1185">Reference proteome</keyword>
<dbReference type="GeneID" id="41330416"/>
<proteinExistence type="predicted"/>
<accession>A0A5B9DCV9</accession>
<dbReference type="InterPro" id="IPR041049">
    <property type="entry name" value="DUF5615"/>
</dbReference>
<evidence type="ECO:0000313" key="2">
    <source>
        <dbReference type="EMBL" id="QEE16600.1"/>
    </source>
</evidence>
<evidence type="ECO:0000313" key="3">
    <source>
        <dbReference type="Proteomes" id="UP000321408"/>
    </source>
</evidence>
<sequence length="121" mass="13978">MKLIVDECLAKSSILVLEKLGIEILTIIDILNFGSEDEKIYEYASLNQIPLITHDRRFGQIYFESYLAPPLTIVLQIVFPYPKGTNELIKKFFLRIGNSFDLFKGKLVIISNKKIRIRSKN</sequence>
<evidence type="ECO:0000259" key="1">
    <source>
        <dbReference type="Pfam" id="PF18480"/>
    </source>
</evidence>
<dbReference type="EMBL" id="CP042905">
    <property type="protein sequence ID" value="QEE16600.1"/>
    <property type="molecule type" value="Genomic_DNA"/>
</dbReference>
<gene>
    <name evidence="2" type="ORF">DSAG12_02430</name>
</gene>
<protein>
    <submittedName>
        <fullName evidence="2">DUF5615 family PIN-like protein</fullName>
    </submittedName>
</protein>
<dbReference type="KEGG" id="psyt:DSAG12_02430"/>
<name>A0A5B9DCV9_9ARCH</name>
<reference evidence="2 3" key="2">
    <citation type="journal article" date="2024" name="Int. J. Syst. Evol. Microbiol.">
        <title>Promethearchaeum syntrophicum gen. nov., sp. nov., an anaerobic, obligately syntrophic archaeon, the first isolate of the lineage 'Asgard' archaea, and proposal of the new archaeal phylum Promethearchaeota phyl. nov. and kingdom Promethearchaeati regn. nov.</title>
        <authorList>
            <person name="Imachi H."/>
            <person name="Nobu M.K."/>
            <person name="Kato S."/>
            <person name="Takaki Y."/>
            <person name="Miyazaki M."/>
            <person name="Miyata M."/>
            <person name="Ogawara M."/>
            <person name="Saito Y."/>
            <person name="Sakai S."/>
            <person name="Tahara Y.O."/>
            <person name="Takano Y."/>
            <person name="Tasumi E."/>
            <person name="Uematsu K."/>
            <person name="Yoshimura T."/>
            <person name="Itoh T."/>
            <person name="Ohkuma M."/>
            <person name="Takai K."/>
        </authorList>
    </citation>
    <scope>NUCLEOTIDE SEQUENCE [LARGE SCALE GENOMIC DNA]</scope>
    <source>
        <strain evidence="2 3">MK-D1</strain>
    </source>
</reference>
<feature type="domain" description="DUF5615" evidence="1">
    <location>
        <begin position="1"/>
        <end position="111"/>
    </location>
</feature>
<reference evidence="2 3" key="1">
    <citation type="journal article" date="2020" name="Nature">
        <title>Isolation of an archaeon at the prokaryote-eukaryote interface.</title>
        <authorList>
            <person name="Imachi H."/>
            <person name="Nobu M.K."/>
            <person name="Nakahara N."/>
            <person name="Morono Y."/>
            <person name="Ogawara M."/>
            <person name="Takaki Y."/>
            <person name="Takano Y."/>
            <person name="Uematsu K."/>
            <person name="Ikuta T."/>
            <person name="Ito M."/>
            <person name="Matsui Y."/>
            <person name="Miyazaki M."/>
            <person name="Murata K."/>
            <person name="Saito Y."/>
            <person name="Sakai S."/>
            <person name="Song C."/>
            <person name="Tasumi E."/>
            <person name="Yamanaka Y."/>
            <person name="Yamaguchi T."/>
            <person name="Kamagata Y."/>
            <person name="Tamaki H."/>
            <person name="Takai K."/>
        </authorList>
    </citation>
    <scope>NUCLEOTIDE SEQUENCE [LARGE SCALE GENOMIC DNA]</scope>
    <source>
        <strain evidence="2 3">MK-D1</strain>
    </source>
</reference>